<dbReference type="Proteomes" id="UP000234681">
    <property type="component" value="Chromosome 8"/>
</dbReference>
<evidence type="ECO:0000313" key="3">
    <source>
        <dbReference type="RGD" id="620720"/>
    </source>
</evidence>
<name>A6KEU4_RAT</name>
<dbReference type="RGD" id="620720">
    <property type="gene designation" value="Gtf2a2"/>
</dbReference>
<proteinExistence type="predicted"/>
<gene>
    <name evidence="1 3" type="primary">Gtf2a2</name>
    <name evidence="1" type="ORF">rCG_56670</name>
</gene>
<protein>
    <submittedName>
        <fullName evidence="1">General transcription factor IIa 2, isoform CRA_d</fullName>
    </submittedName>
</protein>
<reference evidence="2" key="1">
    <citation type="submission" date="2005-09" db="EMBL/GenBank/DDBJ databases">
        <authorList>
            <person name="Mural R.J."/>
            <person name="Li P.W."/>
            <person name="Adams M.D."/>
            <person name="Amanatides P.G."/>
            <person name="Baden-Tillson H."/>
            <person name="Barnstead M."/>
            <person name="Chin S.H."/>
            <person name="Dew I."/>
            <person name="Evans C.A."/>
            <person name="Ferriera S."/>
            <person name="Flanigan M."/>
            <person name="Fosler C."/>
            <person name="Glodek A."/>
            <person name="Gu Z."/>
            <person name="Holt R.A."/>
            <person name="Jennings D."/>
            <person name="Kraft C.L."/>
            <person name="Lu F."/>
            <person name="Nguyen T."/>
            <person name="Nusskern D.R."/>
            <person name="Pfannkoch C.M."/>
            <person name="Sitter C."/>
            <person name="Sutton G.G."/>
            <person name="Venter J.C."/>
            <person name="Wang Z."/>
            <person name="Woodage T."/>
            <person name="Zheng X.H."/>
            <person name="Zhong F."/>
        </authorList>
    </citation>
    <scope>NUCLEOTIDE SEQUENCE [LARGE SCALE GENOMIC DNA]</scope>
    <source>
        <strain>BN</strain>
        <strain evidence="2">Sprague-Dawley</strain>
    </source>
</reference>
<evidence type="ECO:0000313" key="1">
    <source>
        <dbReference type="EMBL" id="EDL84200.1"/>
    </source>
</evidence>
<sequence length="53" mass="6424">MSREIGLFYATFYYFHHFLKRNIEETFFIYSHGAEITTLCYIYLPKGSTERSM</sequence>
<dbReference type="EMBL" id="CH474041">
    <property type="protein sequence ID" value="EDL84200.1"/>
    <property type="molecule type" value="Genomic_DNA"/>
</dbReference>
<organism evidence="1 2">
    <name type="scientific">Rattus norvegicus</name>
    <name type="common">Rat</name>
    <dbReference type="NCBI Taxonomy" id="10116"/>
    <lineage>
        <taxon>Eukaryota</taxon>
        <taxon>Metazoa</taxon>
        <taxon>Chordata</taxon>
        <taxon>Craniata</taxon>
        <taxon>Vertebrata</taxon>
        <taxon>Euteleostomi</taxon>
        <taxon>Mammalia</taxon>
        <taxon>Eutheria</taxon>
        <taxon>Euarchontoglires</taxon>
        <taxon>Glires</taxon>
        <taxon>Rodentia</taxon>
        <taxon>Myomorpha</taxon>
        <taxon>Muroidea</taxon>
        <taxon>Muridae</taxon>
        <taxon>Murinae</taxon>
        <taxon>Rattus</taxon>
    </lineage>
</organism>
<accession>A6KEU4</accession>
<dbReference type="AlphaFoldDB" id="A6KEU4"/>
<evidence type="ECO:0000313" key="2">
    <source>
        <dbReference type="Proteomes" id="UP000234681"/>
    </source>
</evidence>